<dbReference type="InterPro" id="IPR014825">
    <property type="entry name" value="DNA_alkylation"/>
</dbReference>
<dbReference type="AlphaFoldDB" id="A0A8T3YMA0"/>
<dbReference type="SUPFAM" id="SSF48371">
    <property type="entry name" value="ARM repeat"/>
    <property type="match status" value="1"/>
</dbReference>
<dbReference type="InterPro" id="IPR016024">
    <property type="entry name" value="ARM-type_fold"/>
</dbReference>
<proteinExistence type="predicted"/>
<organism evidence="1 2">
    <name type="scientific">Candidatus Iainarchaeum sp</name>
    <dbReference type="NCBI Taxonomy" id="3101447"/>
    <lineage>
        <taxon>Archaea</taxon>
        <taxon>Candidatus Iainarchaeota</taxon>
        <taxon>Candidatus Iainarchaeia</taxon>
        <taxon>Candidatus Iainarchaeales</taxon>
        <taxon>Candidatus Iainarchaeaceae</taxon>
        <taxon>Candidatus Iainarchaeum</taxon>
    </lineage>
</organism>
<sequence>MIKELMAEMERQRNPAKAAVLSRFFRCGKGQYGEGDVFLGITVPAQRQLAKKHQKIPLPELSKLLHSKVHEHRLTALLILTIKYPKNRESVKKFYCSNLKCVNNWDLVDLTAPAIIGDYLAEKEKSLLKRLASSSSIWERRIAIVSTLAFVRKGNYKPTLDLCCGLMNDKNDLIHKASGWMLREVGKRSEKTLREFLDEHSRQMPRTMLRYSIERLDPASKKKYMSR</sequence>
<dbReference type="CDD" id="cd06561">
    <property type="entry name" value="AlkD_like"/>
    <property type="match status" value="1"/>
</dbReference>
<protein>
    <submittedName>
        <fullName evidence="1">DNA alkylation repair protein</fullName>
    </submittedName>
</protein>
<name>A0A8T3YMA0_9ARCH</name>
<dbReference type="PANTHER" id="PTHR34070">
    <property type="entry name" value="ARMADILLO-TYPE FOLD"/>
    <property type="match status" value="1"/>
</dbReference>
<evidence type="ECO:0000313" key="1">
    <source>
        <dbReference type="EMBL" id="MBI4210021.1"/>
    </source>
</evidence>
<dbReference type="Pfam" id="PF08713">
    <property type="entry name" value="DNA_alkylation"/>
    <property type="match status" value="1"/>
</dbReference>
<comment type="caution">
    <text evidence="1">The sequence shown here is derived from an EMBL/GenBank/DDBJ whole genome shotgun (WGS) entry which is preliminary data.</text>
</comment>
<evidence type="ECO:0000313" key="2">
    <source>
        <dbReference type="Proteomes" id="UP000732298"/>
    </source>
</evidence>
<accession>A0A8T3YMA0</accession>
<dbReference type="PANTHER" id="PTHR34070:SF1">
    <property type="entry name" value="DNA ALKYLATION REPAIR PROTEIN"/>
    <property type="match status" value="1"/>
</dbReference>
<dbReference type="Gene3D" id="1.25.10.90">
    <property type="match status" value="1"/>
</dbReference>
<gene>
    <name evidence="1" type="ORF">HY544_00750</name>
</gene>
<dbReference type="EMBL" id="JACQPB010000007">
    <property type="protein sequence ID" value="MBI4210021.1"/>
    <property type="molecule type" value="Genomic_DNA"/>
</dbReference>
<dbReference type="Proteomes" id="UP000732298">
    <property type="component" value="Unassembled WGS sequence"/>
</dbReference>
<reference evidence="1" key="1">
    <citation type="submission" date="2020-07" db="EMBL/GenBank/DDBJ databases">
        <title>Huge and variable diversity of episymbiotic CPR bacteria and DPANN archaea in groundwater ecosystems.</title>
        <authorList>
            <person name="He C.Y."/>
            <person name="Keren R."/>
            <person name="Whittaker M."/>
            <person name="Farag I.F."/>
            <person name="Doudna J."/>
            <person name="Cate J.H.D."/>
            <person name="Banfield J.F."/>
        </authorList>
    </citation>
    <scope>NUCLEOTIDE SEQUENCE</scope>
    <source>
        <strain evidence="1">NC_groundwater_1296_Ag_S-0.2um_52_80</strain>
    </source>
</reference>